<dbReference type="HOGENOM" id="CLU_000445_11_5_5"/>
<evidence type="ECO:0000256" key="3">
    <source>
        <dbReference type="SAM" id="Coils"/>
    </source>
</evidence>
<keyword evidence="3" id="KW-0175">Coiled coil</keyword>
<keyword evidence="6" id="KW-1185">Reference proteome</keyword>
<evidence type="ECO:0000256" key="1">
    <source>
        <dbReference type="ARBA" id="ARBA00012528"/>
    </source>
</evidence>
<dbReference type="Proteomes" id="UP000000245">
    <property type="component" value="Chromosome"/>
</dbReference>
<proteinExistence type="predicted"/>
<dbReference type="InterPro" id="IPR050469">
    <property type="entry name" value="Diguanylate_Cyclase"/>
</dbReference>
<dbReference type="KEGG" id="acr:Acry_2395"/>
<dbReference type="InterPro" id="IPR043128">
    <property type="entry name" value="Rev_trsase/Diguanyl_cyclase"/>
</dbReference>
<dbReference type="SUPFAM" id="SSF55073">
    <property type="entry name" value="Nucleotide cyclase"/>
    <property type="match status" value="1"/>
</dbReference>
<dbReference type="InterPro" id="IPR000160">
    <property type="entry name" value="GGDEF_dom"/>
</dbReference>
<dbReference type="InterPro" id="IPR029787">
    <property type="entry name" value="Nucleotide_cyclase"/>
</dbReference>
<protein>
    <recommendedName>
        <fullName evidence="1">diguanylate cyclase</fullName>
        <ecNumber evidence="1">2.7.7.65</ecNumber>
    </recommendedName>
</protein>
<dbReference type="NCBIfam" id="TIGR00254">
    <property type="entry name" value="GGDEF"/>
    <property type="match status" value="1"/>
</dbReference>
<dbReference type="GO" id="GO:1902201">
    <property type="term" value="P:negative regulation of bacterial-type flagellum-dependent cell motility"/>
    <property type="evidence" value="ECO:0007669"/>
    <property type="project" value="TreeGrafter"/>
</dbReference>
<dbReference type="RefSeq" id="WP_007424365.1">
    <property type="nucleotide sequence ID" value="NC_009484.1"/>
</dbReference>
<evidence type="ECO:0000259" key="4">
    <source>
        <dbReference type="PROSITE" id="PS50887"/>
    </source>
</evidence>
<reference evidence="5 6" key="1">
    <citation type="submission" date="2007-05" db="EMBL/GenBank/DDBJ databases">
        <title>Complete sequence of chromosome of Acidiphilium cryptum JF-5.</title>
        <authorList>
            <consortium name="US DOE Joint Genome Institute"/>
            <person name="Copeland A."/>
            <person name="Lucas S."/>
            <person name="Lapidus A."/>
            <person name="Barry K."/>
            <person name="Detter J.C."/>
            <person name="Glavina del Rio T."/>
            <person name="Hammon N."/>
            <person name="Israni S."/>
            <person name="Dalin E."/>
            <person name="Tice H."/>
            <person name="Pitluck S."/>
            <person name="Sims D."/>
            <person name="Brettin T."/>
            <person name="Bruce D."/>
            <person name="Han C."/>
            <person name="Schmutz J."/>
            <person name="Larimer F."/>
            <person name="Land M."/>
            <person name="Hauser L."/>
            <person name="Kyrpides N."/>
            <person name="Kim E."/>
            <person name="Magnuson T."/>
            <person name="Richardson P."/>
        </authorList>
    </citation>
    <scope>NUCLEOTIDE SEQUENCE [LARGE SCALE GENOMIC DNA]</scope>
    <source>
        <strain evidence="5 6">JF-5</strain>
    </source>
</reference>
<dbReference type="SMART" id="SM00267">
    <property type="entry name" value="GGDEF"/>
    <property type="match status" value="1"/>
</dbReference>
<dbReference type="AlphaFoldDB" id="A5G157"/>
<dbReference type="STRING" id="349163.Acry_2395"/>
<dbReference type="EC" id="2.7.7.65" evidence="1"/>
<dbReference type="PANTHER" id="PTHR45138">
    <property type="entry name" value="REGULATORY COMPONENTS OF SENSORY TRANSDUCTION SYSTEM"/>
    <property type="match status" value="1"/>
</dbReference>
<dbReference type="Pfam" id="PF00990">
    <property type="entry name" value="GGDEF"/>
    <property type="match status" value="1"/>
</dbReference>
<dbReference type="GO" id="GO:0052621">
    <property type="term" value="F:diguanylate cyclase activity"/>
    <property type="evidence" value="ECO:0007669"/>
    <property type="project" value="UniProtKB-EC"/>
</dbReference>
<dbReference type="PANTHER" id="PTHR45138:SF9">
    <property type="entry name" value="DIGUANYLATE CYCLASE DGCM-RELATED"/>
    <property type="match status" value="1"/>
</dbReference>
<comment type="catalytic activity">
    <reaction evidence="2">
        <text>2 GTP = 3',3'-c-di-GMP + 2 diphosphate</text>
        <dbReference type="Rhea" id="RHEA:24898"/>
        <dbReference type="ChEBI" id="CHEBI:33019"/>
        <dbReference type="ChEBI" id="CHEBI:37565"/>
        <dbReference type="ChEBI" id="CHEBI:58805"/>
        <dbReference type="EC" id="2.7.7.65"/>
    </reaction>
</comment>
<feature type="domain" description="GGDEF" evidence="4">
    <location>
        <begin position="221"/>
        <end position="356"/>
    </location>
</feature>
<organism evidence="5 6">
    <name type="scientific">Acidiphilium cryptum (strain JF-5)</name>
    <dbReference type="NCBI Taxonomy" id="349163"/>
    <lineage>
        <taxon>Bacteria</taxon>
        <taxon>Pseudomonadati</taxon>
        <taxon>Pseudomonadota</taxon>
        <taxon>Alphaproteobacteria</taxon>
        <taxon>Acetobacterales</taxon>
        <taxon>Acidocellaceae</taxon>
        <taxon>Acidiphilium</taxon>
    </lineage>
</organism>
<dbReference type="PROSITE" id="PS50887">
    <property type="entry name" value="GGDEF"/>
    <property type="match status" value="1"/>
</dbReference>
<sequence length="359" mass="38926">MQQVINRSPLSDNAPDDDSNVAIIGVAQAVWAEMALHGIVPTPHAYEICFAYRRGDNPTLCDFIDQHHPNLANLTPDAIESLHARFFNDSSVSEDLASNVLGLQEAADTLVGHITGNQSALRDYGDTLAGWAKRLDHEPTIASLVAAVAALTAETTRAAARNRALEEKLANSVQRINRLRQSLSVARAEATTDSLTAITNRRAFDTKARRFITQTRGAAPLVACLVLFDIDNFKWFNDVHGHQTGDLILRLVARLLSDSVKGRDTVARYGGEEFAVLLAGADLRSAISVARQICQSMADRKLVKRSSGQQLTQVTLSAGVAQFIGGENLASWVSRADAALYRAKELGRNRVCSELDLAG</sequence>
<evidence type="ECO:0000313" key="6">
    <source>
        <dbReference type="Proteomes" id="UP000000245"/>
    </source>
</evidence>
<evidence type="ECO:0000313" key="5">
    <source>
        <dbReference type="EMBL" id="ABQ31589.1"/>
    </source>
</evidence>
<dbReference type="eggNOG" id="COG3706">
    <property type="taxonomic scope" value="Bacteria"/>
</dbReference>
<dbReference type="EMBL" id="CP000697">
    <property type="protein sequence ID" value="ABQ31589.1"/>
    <property type="molecule type" value="Genomic_DNA"/>
</dbReference>
<gene>
    <name evidence="5" type="ordered locus">Acry_2395</name>
</gene>
<dbReference type="GO" id="GO:0043709">
    <property type="term" value="P:cell adhesion involved in single-species biofilm formation"/>
    <property type="evidence" value="ECO:0007669"/>
    <property type="project" value="TreeGrafter"/>
</dbReference>
<dbReference type="GO" id="GO:0005886">
    <property type="term" value="C:plasma membrane"/>
    <property type="evidence" value="ECO:0007669"/>
    <property type="project" value="TreeGrafter"/>
</dbReference>
<dbReference type="Gene3D" id="3.30.70.270">
    <property type="match status" value="1"/>
</dbReference>
<dbReference type="FunFam" id="3.30.70.270:FF:000001">
    <property type="entry name" value="Diguanylate cyclase domain protein"/>
    <property type="match status" value="1"/>
</dbReference>
<feature type="coiled-coil region" evidence="3">
    <location>
        <begin position="148"/>
        <end position="189"/>
    </location>
</feature>
<evidence type="ECO:0000256" key="2">
    <source>
        <dbReference type="ARBA" id="ARBA00034247"/>
    </source>
</evidence>
<accession>A5G157</accession>
<name>A5G157_ACICJ</name>
<dbReference type="CDD" id="cd01949">
    <property type="entry name" value="GGDEF"/>
    <property type="match status" value="1"/>
</dbReference>